<sequence length="71" mass="7579">MEYAKTHATSCALLSFFWTVFIYPSGAASIHPSPCGGDDNRGFIVKLLFVCCTPPSVTTARTSSAFACNVL</sequence>
<accession>A0A2M3ZWM2</accession>
<keyword evidence="1" id="KW-0732">Signal</keyword>
<evidence type="ECO:0000313" key="2">
    <source>
        <dbReference type="EMBL" id="MBW32954.1"/>
    </source>
</evidence>
<feature type="chain" id="PRO_5014785627" evidence="1">
    <location>
        <begin position="28"/>
        <end position="71"/>
    </location>
</feature>
<reference evidence="2" key="1">
    <citation type="submission" date="2018-01" db="EMBL/GenBank/DDBJ databases">
        <title>An insight into the sialome of Amazonian anophelines.</title>
        <authorList>
            <person name="Ribeiro J.M."/>
            <person name="Scarpassa V."/>
            <person name="Calvo E."/>
        </authorList>
    </citation>
    <scope>NUCLEOTIDE SEQUENCE</scope>
    <source>
        <tissue evidence="2">Salivary glands</tissue>
    </source>
</reference>
<dbReference type="EMBL" id="GGFM01012203">
    <property type="protein sequence ID" value="MBW32954.1"/>
    <property type="molecule type" value="Transcribed_RNA"/>
</dbReference>
<dbReference type="AlphaFoldDB" id="A0A2M3ZWM2"/>
<feature type="signal peptide" evidence="1">
    <location>
        <begin position="1"/>
        <end position="27"/>
    </location>
</feature>
<evidence type="ECO:0000256" key="1">
    <source>
        <dbReference type="SAM" id="SignalP"/>
    </source>
</evidence>
<proteinExistence type="predicted"/>
<organism evidence="2">
    <name type="scientific">Anopheles braziliensis</name>
    <dbReference type="NCBI Taxonomy" id="58242"/>
    <lineage>
        <taxon>Eukaryota</taxon>
        <taxon>Metazoa</taxon>
        <taxon>Ecdysozoa</taxon>
        <taxon>Arthropoda</taxon>
        <taxon>Hexapoda</taxon>
        <taxon>Insecta</taxon>
        <taxon>Pterygota</taxon>
        <taxon>Neoptera</taxon>
        <taxon>Endopterygota</taxon>
        <taxon>Diptera</taxon>
        <taxon>Nematocera</taxon>
        <taxon>Culicoidea</taxon>
        <taxon>Culicidae</taxon>
        <taxon>Anophelinae</taxon>
        <taxon>Anopheles</taxon>
    </lineage>
</organism>
<name>A0A2M3ZWM2_9DIPT</name>
<protein>
    <submittedName>
        <fullName evidence="2">Putative secreted peptide</fullName>
    </submittedName>
</protein>